<dbReference type="InterPro" id="IPR052004">
    <property type="entry name" value="Dynein_assembly_factor_4"/>
</dbReference>
<dbReference type="GO" id="GO:0003341">
    <property type="term" value="P:cilium movement"/>
    <property type="evidence" value="ECO:0007669"/>
    <property type="project" value="TreeGrafter"/>
</dbReference>
<dbReference type="VEuPathDB" id="FungiDB:SeMB42_g02780"/>
<dbReference type="STRING" id="286115.A0A507D403"/>
<evidence type="ECO:0000313" key="4">
    <source>
        <dbReference type="EMBL" id="TPX48998.1"/>
    </source>
</evidence>
<keyword evidence="1" id="KW-0175">Coiled coil</keyword>
<evidence type="ECO:0000313" key="6">
    <source>
        <dbReference type="Proteomes" id="UP000320475"/>
    </source>
</evidence>
<gene>
    <name evidence="3" type="ORF">SeLEV6574_g03506</name>
    <name evidence="4" type="ORF">SeMB42_g02780</name>
</gene>
<evidence type="ECO:0000313" key="5">
    <source>
        <dbReference type="Proteomes" id="UP000317494"/>
    </source>
</evidence>
<dbReference type="PANTHER" id="PTHR46492">
    <property type="entry name" value="DYNEIN ASSEMBLY FACTOR 4, AXONEMAL"/>
    <property type="match status" value="1"/>
</dbReference>
<dbReference type="GO" id="GO:0036159">
    <property type="term" value="P:inner dynein arm assembly"/>
    <property type="evidence" value="ECO:0007669"/>
    <property type="project" value="TreeGrafter"/>
</dbReference>
<dbReference type="Pfam" id="PF04969">
    <property type="entry name" value="CS"/>
    <property type="match status" value="1"/>
</dbReference>
<dbReference type="Proteomes" id="UP000320475">
    <property type="component" value="Unassembled WGS sequence"/>
</dbReference>
<dbReference type="EMBL" id="QEAM01000119">
    <property type="protein sequence ID" value="TPX45988.1"/>
    <property type="molecule type" value="Genomic_DNA"/>
</dbReference>
<dbReference type="InterPro" id="IPR008978">
    <property type="entry name" value="HSP20-like_chaperone"/>
</dbReference>
<evidence type="ECO:0000256" key="1">
    <source>
        <dbReference type="SAM" id="Coils"/>
    </source>
</evidence>
<feature type="domain" description="CS" evidence="2">
    <location>
        <begin position="5"/>
        <end position="86"/>
    </location>
</feature>
<dbReference type="PANTHER" id="PTHR46492:SF1">
    <property type="entry name" value="DYNEIN AXONEMAL ASSEMBLY FACTOR 4"/>
    <property type="match status" value="1"/>
</dbReference>
<accession>A0A507D403</accession>
<dbReference type="PROSITE" id="PS51203">
    <property type="entry name" value="CS"/>
    <property type="match status" value="1"/>
</dbReference>
<dbReference type="AlphaFoldDB" id="A0A507D403"/>
<evidence type="ECO:0000313" key="3">
    <source>
        <dbReference type="EMBL" id="TPX45988.1"/>
    </source>
</evidence>
<comment type="caution">
    <text evidence="3">The sequence shown here is derived from an EMBL/GenBank/DDBJ whole genome shotgun (WGS) entry which is preliminary data.</text>
</comment>
<dbReference type="EMBL" id="QEAN01000090">
    <property type="protein sequence ID" value="TPX48998.1"/>
    <property type="molecule type" value="Genomic_DNA"/>
</dbReference>
<protein>
    <recommendedName>
        <fullName evidence="2">CS domain-containing protein</fullName>
    </recommendedName>
</protein>
<proteinExistence type="predicted"/>
<evidence type="ECO:0000259" key="2">
    <source>
        <dbReference type="PROSITE" id="PS51203"/>
    </source>
</evidence>
<dbReference type="OrthoDB" id="10250354at2759"/>
<name>A0A507D403_9FUNG</name>
<feature type="coiled-coil region" evidence="1">
    <location>
        <begin position="92"/>
        <end position="170"/>
    </location>
</feature>
<reference evidence="5 6" key="1">
    <citation type="journal article" date="2019" name="Sci. Rep.">
        <title>Comparative genomics of chytrid fungi reveal insights into the obligate biotrophic and pathogenic lifestyle of Synchytrium endobioticum.</title>
        <authorList>
            <person name="van de Vossenberg B.T.L.H."/>
            <person name="Warris S."/>
            <person name="Nguyen H.D.T."/>
            <person name="van Gent-Pelzer M.P.E."/>
            <person name="Joly D.L."/>
            <person name="van de Geest H.C."/>
            <person name="Bonants P.J.M."/>
            <person name="Smith D.S."/>
            <person name="Levesque C.A."/>
            <person name="van der Lee T.A.J."/>
        </authorList>
    </citation>
    <scope>NUCLEOTIDE SEQUENCE [LARGE SCALE GENOMIC DNA]</scope>
    <source>
        <strain evidence="3 6">LEV6574</strain>
        <strain evidence="4 5">MB42</strain>
    </source>
</reference>
<keyword evidence="5" id="KW-1185">Reference proteome</keyword>
<dbReference type="Gene3D" id="2.60.40.790">
    <property type="match status" value="1"/>
</dbReference>
<dbReference type="SUPFAM" id="SSF49764">
    <property type="entry name" value="HSP20-like chaperones"/>
    <property type="match status" value="1"/>
</dbReference>
<dbReference type="InterPro" id="IPR007052">
    <property type="entry name" value="CS_dom"/>
</dbReference>
<dbReference type="Proteomes" id="UP000317494">
    <property type="component" value="Unassembled WGS sequence"/>
</dbReference>
<dbReference type="GO" id="GO:0036158">
    <property type="term" value="P:outer dynein arm assembly"/>
    <property type="evidence" value="ECO:0007669"/>
    <property type="project" value="TreeGrafter"/>
</dbReference>
<sequence length="288" mass="33152">MPIVISEKEYSWSQTDSTLSISIPTKSKAADTYINSVYIKANFAPYFFELDLLHPILPHQSTAVIADDRILFTLTKKHSTLWNTVKCTDKDVNVRERRKKAEQEELDRMEQLRRSKIEEKAAASRKLVKQQIEVERAERERIQGEKDAQKQRIEEELEAWERKLQESESNVNMQALSGEEAASAPRTFHSIDETIHTTSEQAQALALDDVEIDESEIDMEAIRAKVRKQLAATAPPERPPPRKPGHITVVFTNRKNLPTTVAREREDAKWQARIDEAMKKHQMQASHD</sequence>
<organism evidence="3 6">
    <name type="scientific">Synchytrium endobioticum</name>
    <dbReference type="NCBI Taxonomy" id="286115"/>
    <lineage>
        <taxon>Eukaryota</taxon>
        <taxon>Fungi</taxon>
        <taxon>Fungi incertae sedis</taxon>
        <taxon>Chytridiomycota</taxon>
        <taxon>Chytridiomycota incertae sedis</taxon>
        <taxon>Chytridiomycetes</taxon>
        <taxon>Synchytriales</taxon>
        <taxon>Synchytriaceae</taxon>
        <taxon>Synchytrium</taxon>
    </lineage>
</organism>